<evidence type="ECO:0000256" key="1">
    <source>
        <dbReference type="SAM" id="SignalP"/>
    </source>
</evidence>
<evidence type="ECO:0008006" key="4">
    <source>
        <dbReference type="Google" id="ProtNLM"/>
    </source>
</evidence>
<evidence type="ECO:0000313" key="3">
    <source>
        <dbReference type="Proteomes" id="UP000813444"/>
    </source>
</evidence>
<dbReference type="Proteomes" id="UP000813444">
    <property type="component" value="Unassembled WGS sequence"/>
</dbReference>
<protein>
    <recommendedName>
        <fullName evidence="4">Hydrophobin</fullName>
    </recommendedName>
</protein>
<dbReference type="AlphaFoldDB" id="A0A8K0SLQ6"/>
<organism evidence="2 3">
    <name type="scientific">Stachybotrys elegans</name>
    <dbReference type="NCBI Taxonomy" id="80388"/>
    <lineage>
        <taxon>Eukaryota</taxon>
        <taxon>Fungi</taxon>
        <taxon>Dikarya</taxon>
        <taxon>Ascomycota</taxon>
        <taxon>Pezizomycotina</taxon>
        <taxon>Sordariomycetes</taxon>
        <taxon>Hypocreomycetidae</taxon>
        <taxon>Hypocreales</taxon>
        <taxon>Stachybotryaceae</taxon>
        <taxon>Stachybotrys</taxon>
    </lineage>
</organism>
<proteinExistence type="predicted"/>
<gene>
    <name evidence="2" type="ORF">B0I35DRAFT_515443</name>
</gene>
<keyword evidence="3" id="KW-1185">Reference proteome</keyword>
<evidence type="ECO:0000313" key="2">
    <source>
        <dbReference type="EMBL" id="KAH7309107.1"/>
    </source>
</evidence>
<keyword evidence="1" id="KW-0732">Signal</keyword>
<reference evidence="2" key="1">
    <citation type="journal article" date="2021" name="Nat. Commun.">
        <title>Genetic determinants of endophytism in the Arabidopsis root mycobiome.</title>
        <authorList>
            <person name="Mesny F."/>
            <person name="Miyauchi S."/>
            <person name="Thiergart T."/>
            <person name="Pickel B."/>
            <person name="Atanasova L."/>
            <person name="Karlsson M."/>
            <person name="Huettel B."/>
            <person name="Barry K.W."/>
            <person name="Haridas S."/>
            <person name="Chen C."/>
            <person name="Bauer D."/>
            <person name="Andreopoulos W."/>
            <person name="Pangilinan J."/>
            <person name="LaButti K."/>
            <person name="Riley R."/>
            <person name="Lipzen A."/>
            <person name="Clum A."/>
            <person name="Drula E."/>
            <person name="Henrissat B."/>
            <person name="Kohler A."/>
            <person name="Grigoriev I.V."/>
            <person name="Martin F.M."/>
            <person name="Hacquard S."/>
        </authorList>
    </citation>
    <scope>NUCLEOTIDE SEQUENCE</scope>
    <source>
        <strain evidence="2">MPI-CAGE-CH-0235</strain>
    </source>
</reference>
<comment type="caution">
    <text evidence="2">The sequence shown here is derived from an EMBL/GenBank/DDBJ whole genome shotgun (WGS) entry which is preliminary data.</text>
</comment>
<name>A0A8K0SLQ6_9HYPO</name>
<sequence length="166" mass="17831">MHAFTAIFQGLVLAQAVMATPVADAVTDNKALDARDPMFGNAQPNLWEDTGATNFAPIIDDEYAGYAPDIAEYKPDLGGYKGDLDYKADTNYKGCKGGYNNQVNECSAGNPFCCSPDGKGGNFCTISDSCDQTIICCSNFNGYQLCIGDLDFTIPVTINVNFKNDD</sequence>
<dbReference type="EMBL" id="JAGPNK010000014">
    <property type="protein sequence ID" value="KAH7309107.1"/>
    <property type="molecule type" value="Genomic_DNA"/>
</dbReference>
<feature type="signal peptide" evidence="1">
    <location>
        <begin position="1"/>
        <end position="19"/>
    </location>
</feature>
<accession>A0A8K0SLQ6</accession>
<dbReference type="OrthoDB" id="3557221at2759"/>
<feature type="chain" id="PRO_5035469727" description="Hydrophobin" evidence="1">
    <location>
        <begin position="20"/>
        <end position="166"/>
    </location>
</feature>